<dbReference type="AlphaFoldDB" id="A0A4D6LML2"/>
<evidence type="ECO:0000313" key="1">
    <source>
        <dbReference type="EMBL" id="QCD89486.1"/>
    </source>
</evidence>
<protein>
    <submittedName>
        <fullName evidence="1">Uncharacterized protein</fullName>
    </submittedName>
</protein>
<keyword evidence="2" id="KW-1185">Reference proteome</keyword>
<evidence type="ECO:0000313" key="2">
    <source>
        <dbReference type="Proteomes" id="UP000501690"/>
    </source>
</evidence>
<name>A0A4D6LML2_VIGUN</name>
<sequence length="70" mass="7985">MVWRLAAKCDPLGESYPTEEDWNARHLAARGVPLGNTYTNRGIRGARDLAVRVPARWSRGQMRLVPRVLR</sequence>
<dbReference type="EMBL" id="CP039348">
    <property type="protein sequence ID" value="QCD89486.1"/>
    <property type="molecule type" value="Genomic_DNA"/>
</dbReference>
<reference evidence="1 2" key="1">
    <citation type="submission" date="2019-04" db="EMBL/GenBank/DDBJ databases">
        <title>An improved genome assembly and genetic linkage map for asparagus bean, Vigna unguiculata ssp. sesquipedialis.</title>
        <authorList>
            <person name="Xia Q."/>
            <person name="Zhang R."/>
            <person name="Dong Y."/>
        </authorList>
    </citation>
    <scope>NUCLEOTIDE SEQUENCE [LARGE SCALE GENOMIC DNA]</scope>
    <source>
        <tissue evidence="1">Leaf</tissue>
    </source>
</reference>
<dbReference type="Proteomes" id="UP000501690">
    <property type="component" value="Linkage Group LG4"/>
</dbReference>
<accession>A0A4D6LML2</accession>
<organism evidence="1 2">
    <name type="scientific">Vigna unguiculata</name>
    <name type="common">Cowpea</name>
    <dbReference type="NCBI Taxonomy" id="3917"/>
    <lineage>
        <taxon>Eukaryota</taxon>
        <taxon>Viridiplantae</taxon>
        <taxon>Streptophyta</taxon>
        <taxon>Embryophyta</taxon>
        <taxon>Tracheophyta</taxon>
        <taxon>Spermatophyta</taxon>
        <taxon>Magnoliopsida</taxon>
        <taxon>eudicotyledons</taxon>
        <taxon>Gunneridae</taxon>
        <taxon>Pentapetalae</taxon>
        <taxon>rosids</taxon>
        <taxon>fabids</taxon>
        <taxon>Fabales</taxon>
        <taxon>Fabaceae</taxon>
        <taxon>Papilionoideae</taxon>
        <taxon>50 kb inversion clade</taxon>
        <taxon>NPAAA clade</taxon>
        <taxon>indigoferoid/millettioid clade</taxon>
        <taxon>Phaseoleae</taxon>
        <taxon>Vigna</taxon>
    </lineage>
</organism>
<gene>
    <name evidence="1" type="ORF">DEO72_LG4g431</name>
</gene>
<proteinExistence type="predicted"/>